<dbReference type="Pfam" id="PF02622">
    <property type="entry name" value="DUF179"/>
    <property type="match status" value="1"/>
</dbReference>
<reference evidence="4" key="1">
    <citation type="submission" date="2016-10" db="EMBL/GenBank/DDBJ databases">
        <authorList>
            <person name="Varghese N."/>
            <person name="Submissions S."/>
        </authorList>
    </citation>
    <scope>NUCLEOTIDE SEQUENCE [LARGE SCALE GENOMIC DNA]</scope>
    <source>
        <strain evidence="4">DSM 16522</strain>
    </source>
</reference>
<dbReference type="SUPFAM" id="SSF143456">
    <property type="entry name" value="VC0467-like"/>
    <property type="match status" value="1"/>
</dbReference>
<accession>A0A1I5CUK8</accession>
<protein>
    <recommendedName>
        <fullName evidence="2">UPF0301 protein SAMN05421579_13052</fullName>
    </recommendedName>
</protein>
<organism evidence="3 4">
    <name type="scientific">Xenorhabdus japonica</name>
    <dbReference type="NCBI Taxonomy" id="53341"/>
    <lineage>
        <taxon>Bacteria</taxon>
        <taxon>Pseudomonadati</taxon>
        <taxon>Pseudomonadota</taxon>
        <taxon>Gammaproteobacteria</taxon>
        <taxon>Enterobacterales</taxon>
        <taxon>Morganellaceae</taxon>
        <taxon>Xenorhabdus</taxon>
    </lineage>
</organism>
<dbReference type="GO" id="GO:0005829">
    <property type="term" value="C:cytosol"/>
    <property type="evidence" value="ECO:0007669"/>
    <property type="project" value="TreeGrafter"/>
</dbReference>
<dbReference type="PANTHER" id="PTHR30327">
    <property type="entry name" value="UNCHARACTERIZED PROTEIN YQGE"/>
    <property type="match status" value="1"/>
</dbReference>
<dbReference type="Proteomes" id="UP000199011">
    <property type="component" value="Unassembled WGS sequence"/>
</dbReference>
<gene>
    <name evidence="3" type="ORF">SAMN05421579_13052</name>
</gene>
<dbReference type="AlphaFoldDB" id="A0A1I5CUK8"/>
<evidence type="ECO:0000313" key="4">
    <source>
        <dbReference type="Proteomes" id="UP000199011"/>
    </source>
</evidence>
<proteinExistence type="inferred from homology"/>
<evidence type="ECO:0000256" key="2">
    <source>
        <dbReference type="HAMAP-Rule" id="MF_00758"/>
    </source>
</evidence>
<name>A0A1I5CUK8_9GAMM</name>
<sequence length="209" mass="23126">MLCPHTGGPNHSYIAKIIIRKHMNLQHHFLIAMPSLSDPYFNRSVVYICEHDQNGAMGLIINKPIAQVSIQSILQKLDIAPEDRDNTINLDLPVIAGGPLSEEHGFILHTPQSGFSSSIQISDHTMITTSKDVLEALGTPRQPKDFLMTLGYSSWETGQLEKEIMENSWLTVSAEPSIIFNTPIADRWREAASLLGVNIYNLASQAGHA</sequence>
<dbReference type="EMBL" id="FOVO01000030">
    <property type="protein sequence ID" value="SFN90617.1"/>
    <property type="molecule type" value="Genomic_DNA"/>
</dbReference>
<evidence type="ECO:0000313" key="3">
    <source>
        <dbReference type="EMBL" id="SFN90617.1"/>
    </source>
</evidence>
<evidence type="ECO:0000256" key="1">
    <source>
        <dbReference type="ARBA" id="ARBA00009600"/>
    </source>
</evidence>
<dbReference type="InterPro" id="IPR003774">
    <property type="entry name" value="AlgH-like"/>
</dbReference>
<comment type="similarity">
    <text evidence="1 2">Belongs to the UPF0301 (AlgH) family.</text>
</comment>
<dbReference type="STRING" id="53341.SAMN05421579_13052"/>
<dbReference type="HAMAP" id="MF_00758">
    <property type="entry name" value="UPF0301"/>
    <property type="match status" value="1"/>
</dbReference>
<dbReference type="Gene3D" id="3.40.1740.10">
    <property type="entry name" value="VC0467-like"/>
    <property type="match status" value="1"/>
</dbReference>
<dbReference type="NCBIfam" id="NF001266">
    <property type="entry name" value="PRK00228.1-1"/>
    <property type="match status" value="1"/>
</dbReference>
<dbReference type="PANTHER" id="PTHR30327:SF1">
    <property type="entry name" value="UPF0301 PROTEIN YQGE"/>
    <property type="match status" value="1"/>
</dbReference>
<keyword evidence="4" id="KW-1185">Reference proteome</keyword>